<name>A0A1H6YJC3_9MICO</name>
<reference evidence="2" key="1">
    <citation type="submission" date="2016-10" db="EMBL/GenBank/DDBJ databases">
        <authorList>
            <person name="Varghese N."/>
        </authorList>
    </citation>
    <scope>NUCLEOTIDE SEQUENCE [LARGE SCALE GENOMIC DNA]</scope>
    <source>
        <strain evidence="2">DSM 24868</strain>
    </source>
</reference>
<dbReference type="Proteomes" id="UP000183315">
    <property type="component" value="Unassembled WGS sequence"/>
</dbReference>
<organism evidence="1 2">
    <name type="scientific">Demequina mangrovi</name>
    <dbReference type="NCBI Taxonomy" id="1043493"/>
    <lineage>
        <taxon>Bacteria</taxon>
        <taxon>Bacillati</taxon>
        <taxon>Actinomycetota</taxon>
        <taxon>Actinomycetes</taxon>
        <taxon>Micrococcales</taxon>
        <taxon>Demequinaceae</taxon>
        <taxon>Demequina</taxon>
    </lineage>
</organism>
<protein>
    <submittedName>
        <fullName evidence="1">Uncharacterized protein</fullName>
    </submittedName>
</protein>
<keyword evidence="2" id="KW-1185">Reference proteome</keyword>
<sequence>MFGANAVQVGTAFRPQSKTVDYGQYTDDGSAHVLPASLRPSLRRGISLDAFDRLLLSRKT</sequence>
<dbReference type="EMBL" id="FNZI01000003">
    <property type="protein sequence ID" value="SEJ40506.1"/>
    <property type="molecule type" value="Genomic_DNA"/>
</dbReference>
<accession>A0A1H6YJC3</accession>
<evidence type="ECO:0000313" key="2">
    <source>
        <dbReference type="Proteomes" id="UP000183315"/>
    </source>
</evidence>
<evidence type="ECO:0000313" key="1">
    <source>
        <dbReference type="EMBL" id="SEJ40506.1"/>
    </source>
</evidence>
<proteinExistence type="predicted"/>
<dbReference type="AlphaFoldDB" id="A0A1H6YJC3"/>
<dbReference type="STRING" id="1043493.SAMN05421637_1737"/>
<gene>
    <name evidence="1" type="ORF">SAMN05421637_1737</name>
</gene>